<organism evidence="5 6">
    <name type="scientific">Mola mola</name>
    <name type="common">Ocean sunfish</name>
    <name type="synonym">Tetraodon mola</name>
    <dbReference type="NCBI Taxonomy" id="94237"/>
    <lineage>
        <taxon>Eukaryota</taxon>
        <taxon>Metazoa</taxon>
        <taxon>Chordata</taxon>
        <taxon>Craniata</taxon>
        <taxon>Vertebrata</taxon>
        <taxon>Euteleostomi</taxon>
        <taxon>Actinopterygii</taxon>
        <taxon>Neopterygii</taxon>
        <taxon>Teleostei</taxon>
        <taxon>Neoteleostei</taxon>
        <taxon>Acanthomorphata</taxon>
        <taxon>Eupercaria</taxon>
        <taxon>Tetraodontiformes</taxon>
        <taxon>Molidae</taxon>
        <taxon>Mola</taxon>
    </lineage>
</organism>
<keyword evidence="1" id="KW-0479">Metal-binding</keyword>
<dbReference type="InterPro" id="IPR001802">
    <property type="entry name" value="MerP/CopZ"/>
</dbReference>
<dbReference type="CDD" id="cd00371">
    <property type="entry name" value="HMA"/>
    <property type="match status" value="3"/>
</dbReference>
<dbReference type="InterPro" id="IPR036163">
    <property type="entry name" value="HMA_dom_sf"/>
</dbReference>
<name>A0A3Q3VRB8_MOLML</name>
<evidence type="ECO:0000256" key="2">
    <source>
        <dbReference type="ARBA" id="ARBA00022796"/>
    </source>
</evidence>
<dbReference type="PRINTS" id="PR00946">
    <property type="entry name" value="HGSCAVENGER"/>
</dbReference>
<reference evidence="5" key="2">
    <citation type="submission" date="2025-09" db="UniProtKB">
        <authorList>
            <consortium name="Ensembl"/>
        </authorList>
    </citation>
    <scope>IDENTIFICATION</scope>
</reference>
<keyword evidence="3" id="KW-0186">Copper</keyword>
<sequence length="231" mass="24977">MGLTVESAVQIRVDGMHCKSCVQTIEGQIGLLSGVSHVQVSLEDGTVLIVHRPLLVSQQELRDKIEDLGFDVSQLSVQTVTIWIEGMTCNSCVQSIEGRICQMSGVRSITVSLKEEEGTVTFDPGLTEPEQLREAIEDMGFDASLKGRTQSFIQLKLAPSNVHLQITGMTCASCVHNIESKLTTTKGILGASVALATKRAQVQFDTEVLGARDIIAIIKVPIVFCLTPNLP</sequence>
<dbReference type="SUPFAM" id="SSF55008">
    <property type="entry name" value="HMA, heavy metal-associated domain"/>
    <property type="match status" value="3"/>
</dbReference>
<dbReference type="PROSITE" id="PS50846">
    <property type="entry name" value="HMA_2"/>
    <property type="match status" value="3"/>
</dbReference>
<reference evidence="5" key="1">
    <citation type="submission" date="2025-08" db="UniProtKB">
        <authorList>
            <consortium name="Ensembl"/>
        </authorList>
    </citation>
    <scope>IDENTIFICATION</scope>
</reference>
<dbReference type="Pfam" id="PF00403">
    <property type="entry name" value="HMA"/>
    <property type="match status" value="3"/>
</dbReference>
<keyword evidence="2" id="KW-0406">Ion transport</keyword>
<dbReference type="InterPro" id="IPR017969">
    <property type="entry name" value="Heavy-metal-associated_CS"/>
</dbReference>
<evidence type="ECO:0000256" key="1">
    <source>
        <dbReference type="ARBA" id="ARBA00022723"/>
    </source>
</evidence>
<dbReference type="InterPro" id="IPR006122">
    <property type="entry name" value="HMA_Cu_ion-bd"/>
</dbReference>
<dbReference type="PROSITE" id="PS01047">
    <property type="entry name" value="HMA_1"/>
    <property type="match status" value="3"/>
</dbReference>
<evidence type="ECO:0000256" key="3">
    <source>
        <dbReference type="ARBA" id="ARBA00023008"/>
    </source>
</evidence>
<evidence type="ECO:0000259" key="4">
    <source>
        <dbReference type="PROSITE" id="PS50846"/>
    </source>
</evidence>
<evidence type="ECO:0000313" key="6">
    <source>
        <dbReference type="Proteomes" id="UP000261620"/>
    </source>
</evidence>
<keyword evidence="2" id="KW-0187">Copper transport</keyword>
<dbReference type="Gene3D" id="3.30.70.100">
    <property type="match status" value="3"/>
</dbReference>
<dbReference type="FunFam" id="3.30.70.100:FF:000001">
    <property type="entry name" value="ATPase copper transporting beta"/>
    <property type="match status" value="3"/>
</dbReference>
<protein>
    <recommendedName>
        <fullName evidence="4">HMA domain-containing protein</fullName>
    </recommendedName>
</protein>
<dbReference type="Proteomes" id="UP000261620">
    <property type="component" value="Unplaced"/>
</dbReference>
<dbReference type="OMA" id="MTCMNCV"/>
<dbReference type="InterPro" id="IPR006121">
    <property type="entry name" value="HMA_dom"/>
</dbReference>
<dbReference type="GO" id="GO:0006825">
    <property type="term" value="P:copper ion transport"/>
    <property type="evidence" value="ECO:0007669"/>
    <property type="project" value="UniProtKB-KW"/>
</dbReference>
<evidence type="ECO:0000313" key="5">
    <source>
        <dbReference type="Ensembl" id="ENSMMOP00000000897.1"/>
    </source>
</evidence>
<dbReference type="Ensembl" id="ENSMMOT00000000911.1">
    <property type="protein sequence ID" value="ENSMMOP00000000897.1"/>
    <property type="gene ID" value="ENSMMOG00000000760.1"/>
</dbReference>
<feature type="domain" description="HMA" evidence="4">
    <location>
        <begin position="7"/>
        <end position="73"/>
    </location>
</feature>
<accession>A0A3Q3VRB8</accession>
<dbReference type="STRING" id="94237.ENSMMOP00000000897"/>
<keyword evidence="6" id="KW-1185">Reference proteome</keyword>
<feature type="domain" description="HMA" evidence="4">
    <location>
        <begin position="78"/>
        <end position="144"/>
    </location>
</feature>
<feature type="domain" description="HMA" evidence="4">
    <location>
        <begin position="160"/>
        <end position="226"/>
    </location>
</feature>
<dbReference type="NCBIfam" id="TIGR00003">
    <property type="entry name" value="copper ion binding protein"/>
    <property type="match status" value="3"/>
</dbReference>
<proteinExistence type="predicted"/>
<dbReference type="PANTHER" id="PTHR46594:SF4">
    <property type="entry name" value="P-TYPE CATION-TRANSPORTING ATPASE"/>
    <property type="match status" value="1"/>
</dbReference>
<keyword evidence="2" id="KW-0813">Transport</keyword>
<dbReference type="PANTHER" id="PTHR46594">
    <property type="entry name" value="P-TYPE CATION-TRANSPORTING ATPASE"/>
    <property type="match status" value="1"/>
</dbReference>
<dbReference type="GO" id="GO:0005507">
    <property type="term" value="F:copper ion binding"/>
    <property type="evidence" value="ECO:0007669"/>
    <property type="project" value="InterPro"/>
</dbReference>
<dbReference type="AlphaFoldDB" id="A0A3Q3VRB8"/>